<gene>
    <name evidence="1" type="ORF">B0A77_09285</name>
</gene>
<dbReference type="Proteomes" id="UP000220828">
    <property type="component" value="Unassembled WGS sequence"/>
</dbReference>
<evidence type="ECO:0000313" key="1">
    <source>
        <dbReference type="EMBL" id="PDS24076.1"/>
    </source>
</evidence>
<dbReference type="Pfam" id="PF20293">
    <property type="entry name" value="MC6"/>
    <property type="match status" value="1"/>
</dbReference>
<dbReference type="AlphaFoldDB" id="A0A2H3KQM7"/>
<name>A0A2H3KQM7_9FLAO</name>
<comment type="caution">
    <text evidence="1">The sequence shown here is derived from an EMBL/GenBank/DDBJ whole genome shotgun (WGS) entry which is preliminary data.</text>
</comment>
<evidence type="ECO:0000313" key="2">
    <source>
        <dbReference type="Proteomes" id="UP000220828"/>
    </source>
</evidence>
<proteinExistence type="predicted"/>
<reference evidence="1 2" key="1">
    <citation type="submission" date="2017-09" db="EMBL/GenBank/DDBJ databases">
        <title>Whole genomes of Flavobacteriaceae.</title>
        <authorList>
            <person name="Stine C."/>
            <person name="Li C."/>
            <person name="Tadesse D."/>
        </authorList>
    </citation>
    <scope>NUCLEOTIDE SEQUENCE [LARGE SCALE GENOMIC DNA]</scope>
    <source>
        <strain evidence="1 2">ATCC 35036</strain>
    </source>
</reference>
<dbReference type="RefSeq" id="WP_097554255.1">
    <property type="nucleotide sequence ID" value="NZ_PCMW01000048.1"/>
</dbReference>
<dbReference type="EMBL" id="PCMW01000048">
    <property type="protein sequence ID" value="PDS24076.1"/>
    <property type="molecule type" value="Genomic_DNA"/>
</dbReference>
<organism evidence="1 2">
    <name type="scientific">Flavobacterium branchiophilum</name>
    <dbReference type="NCBI Taxonomy" id="55197"/>
    <lineage>
        <taxon>Bacteria</taxon>
        <taxon>Pseudomonadati</taxon>
        <taxon>Bacteroidota</taxon>
        <taxon>Flavobacteriia</taxon>
        <taxon>Flavobacteriales</taxon>
        <taxon>Flavobacteriaceae</taxon>
        <taxon>Flavobacterium</taxon>
    </lineage>
</organism>
<accession>A0A2H3KQM7</accession>
<protein>
    <submittedName>
        <fullName evidence="1">Uncharacterized protein</fullName>
    </submittedName>
</protein>
<sequence length="76" mass="8860">MILPTKTIQPVDSLLSISALIIEILKEKEMSLDDLFDEFNNRYYKKITIEKLILSVDFLYITNKVKDNNAIIKINI</sequence>
<dbReference type="OrthoDB" id="1453672at2"/>
<dbReference type="InterPro" id="IPR046897">
    <property type="entry name" value="ABC-3C_MC6"/>
</dbReference>